<organism evidence="3">
    <name type="scientific">Selaginella moellendorffii</name>
    <name type="common">Spikemoss</name>
    <dbReference type="NCBI Taxonomy" id="88036"/>
    <lineage>
        <taxon>Eukaryota</taxon>
        <taxon>Viridiplantae</taxon>
        <taxon>Streptophyta</taxon>
        <taxon>Embryophyta</taxon>
        <taxon>Tracheophyta</taxon>
        <taxon>Lycopodiopsida</taxon>
        <taxon>Selaginellales</taxon>
        <taxon>Selaginellaceae</taxon>
        <taxon>Selaginella</taxon>
    </lineage>
</organism>
<dbReference type="OMA" id="HTENPIQ"/>
<keyword evidence="2" id="KW-0012">Acyltransferase</keyword>
<protein>
    <submittedName>
        <fullName evidence="2">BAHD family acyltransferase, clade V</fullName>
        <ecNumber evidence="2">2.3.1.-</ecNumber>
    </submittedName>
</protein>
<dbReference type="PANTHER" id="PTHR31642">
    <property type="entry name" value="TRICHOTHECENE 3-O-ACETYLTRANSFERASE"/>
    <property type="match status" value="1"/>
</dbReference>
<keyword evidence="3" id="KW-1185">Reference proteome</keyword>
<gene>
    <name evidence="2" type="primary">BAHDe13-2</name>
    <name evidence="2" type="ORF">SELMODRAFT_450589</name>
</gene>
<evidence type="ECO:0000313" key="3">
    <source>
        <dbReference type="Proteomes" id="UP000001514"/>
    </source>
</evidence>
<dbReference type="Pfam" id="PF02458">
    <property type="entry name" value="Transferase"/>
    <property type="match status" value="1"/>
</dbReference>
<accession>D8QMY3</accession>
<reference evidence="2 3" key="1">
    <citation type="journal article" date="2011" name="Science">
        <title>The Selaginella genome identifies genetic changes associated with the evolution of vascular plants.</title>
        <authorList>
            <person name="Banks J.A."/>
            <person name="Nishiyama T."/>
            <person name="Hasebe M."/>
            <person name="Bowman J.L."/>
            <person name="Gribskov M."/>
            <person name="dePamphilis C."/>
            <person name="Albert V.A."/>
            <person name="Aono N."/>
            <person name="Aoyama T."/>
            <person name="Ambrose B.A."/>
            <person name="Ashton N.W."/>
            <person name="Axtell M.J."/>
            <person name="Barker E."/>
            <person name="Barker M.S."/>
            <person name="Bennetzen J.L."/>
            <person name="Bonawitz N.D."/>
            <person name="Chapple C."/>
            <person name="Cheng C."/>
            <person name="Correa L.G."/>
            <person name="Dacre M."/>
            <person name="DeBarry J."/>
            <person name="Dreyer I."/>
            <person name="Elias M."/>
            <person name="Engstrom E.M."/>
            <person name="Estelle M."/>
            <person name="Feng L."/>
            <person name="Finet C."/>
            <person name="Floyd S.K."/>
            <person name="Frommer W.B."/>
            <person name="Fujita T."/>
            <person name="Gramzow L."/>
            <person name="Gutensohn M."/>
            <person name="Harholt J."/>
            <person name="Hattori M."/>
            <person name="Heyl A."/>
            <person name="Hirai T."/>
            <person name="Hiwatashi Y."/>
            <person name="Ishikawa M."/>
            <person name="Iwata M."/>
            <person name="Karol K.G."/>
            <person name="Koehler B."/>
            <person name="Kolukisaoglu U."/>
            <person name="Kubo M."/>
            <person name="Kurata T."/>
            <person name="Lalonde S."/>
            <person name="Li K."/>
            <person name="Li Y."/>
            <person name="Litt A."/>
            <person name="Lyons E."/>
            <person name="Manning G."/>
            <person name="Maruyama T."/>
            <person name="Michael T.P."/>
            <person name="Mikami K."/>
            <person name="Miyazaki S."/>
            <person name="Morinaga S."/>
            <person name="Murata T."/>
            <person name="Mueller-Roeber B."/>
            <person name="Nelson D.R."/>
            <person name="Obara M."/>
            <person name="Oguri Y."/>
            <person name="Olmstead R.G."/>
            <person name="Onodera N."/>
            <person name="Petersen B.L."/>
            <person name="Pils B."/>
            <person name="Prigge M."/>
            <person name="Rensing S.A."/>
            <person name="Riano-Pachon D.M."/>
            <person name="Roberts A.W."/>
            <person name="Sato Y."/>
            <person name="Scheller H.V."/>
            <person name="Schulz B."/>
            <person name="Schulz C."/>
            <person name="Shakirov E.V."/>
            <person name="Shibagaki N."/>
            <person name="Shinohara N."/>
            <person name="Shippen D.E."/>
            <person name="Soerensen I."/>
            <person name="Sotooka R."/>
            <person name="Sugimoto N."/>
            <person name="Sugita M."/>
            <person name="Sumikawa N."/>
            <person name="Tanurdzic M."/>
            <person name="Theissen G."/>
            <person name="Ulvskov P."/>
            <person name="Wakazuki S."/>
            <person name="Weng J.K."/>
            <person name="Willats W.W."/>
            <person name="Wipf D."/>
            <person name="Wolf P.G."/>
            <person name="Yang L."/>
            <person name="Zimmer A.D."/>
            <person name="Zhu Q."/>
            <person name="Mitros T."/>
            <person name="Hellsten U."/>
            <person name="Loque D."/>
            <person name="Otillar R."/>
            <person name="Salamov A."/>
            <person name="Schmutz J."/>
            <person name="Shapiro H."/>
            <person name="Lindquist E."/>
            <person name="Lucas S."/>
            <person name="Rokhsar D."/>
            <person name="Grigoriev I.V."/>
        </authorList>
    </citation>
    <scope>NUCLEOTIDE SEQUENCE [LARGE SCALE GENOMIC DNA]</scope>
</reference>
<evidence type="ECO:0000256" key="1">
    <source>
        <dbReference type="ARBA" id="ARBA00009861"/>
    </source>
</evidence>
<evidence type="ECO:0000313" key="2">
    <source>
        <dbReference type="EMBL" id="EFJ38663.1"/>
    </source>
</evidence>
<dbReference type="PANTHER" id="PTHR31642:SF231">
    <property type="entry name" value="BAHD FAMILY ACYLTRANSFERASE, CLADE V"/>
    <property type="match status" value="1"/>
</dbReference>
<dbReference type="InterPro" id="IPR023213">
    <property type="entry name" value="CAT-like_dom_sf"/>
</dbReference>
<dbReference type="Gramene" id="EFJ38663">
    <property type="protein sequence ID" value="EFJ38663"/>
    <property type="gene ID" value="SELMODRAFT_450589"/>
</dbReference>
<dbReference type="Proteomes" id="UP000001514">
    <property type="component" value="Unassembled WGS sequence"/>
</dbReference>
<sequence>MVVIQSSELVTPALPLERRTLYLSNIDHQVFFHVEWIMVYDSIDNPRDWIEKLRECLAKILVPYYFLAGSFKLNDENGRLEIDCNGAGVVFTRASMDATIAQLHNLRDPDPLFRKELITLPRNVESIQDLPLLTLQARKFQCGGIALGICASHVAMDGFSAYNFLHDYTKIVRGCQEFFPNPSPDRSLLLPRSPPHTSYDHKEMQRLPEIPPKVLFDPRSFSPELDHTNLAFKVLEFTPGMIQSLKNTVLGSQWIKRPSTFEVLAAHIWQARTKSMDHLAPGDPSKLFLVTSTRGKLDLPENFCGNAVVGASCVDATAGEIRRQSLAFCVDRVRRALASTGTEEYVRSQIDWCELHRGMINIPGGTIITPWWKIPFQDLDFGFGRPSYVTPVVNDRAEFVVIVSNCKNDGGLGVFLAMEKERMPSLEANLLSCF</sequence>
<dbReference type="EMBL" id="GL377565">
    <property type="protein sequence ID" value="EFJ38663.1"/>
    <property type="molecule type" value="Genomic_DNA"/>
</dbReference>
<dbReference type="KEGG" id="smo:SELMODRAFT_450589"/>
<keyword evidence="2" id="KW-0808">Transferase</keyword>
<dbReference type="InParanoid" id="D8QMY3"/>
<name>D8QMY3_SELML</name>
<dbReference type="GO" id="GO:0016747">
    <property type="term" value="F:acyltransferase activity, transferring groups other than amino-acyl groups"/>
    <property type="evidence" value="ECO:0000318"/>
    <property type="project" value="GO_Central"/>
</dbReference>
<dbReference type="Gene3D" id="3.30.559.10">
    <property type="entry name" value="Chloramphenicol acetyltransferase-like domain"/>
    <property type="match status" value="2"/>
</dbReference>
<dbReference type="HOGENOM" id="CLU_014546_2_0_1"/>
<dbReference type="EC" id="2.3.1.-" evidence="2"/>
<dbReference type="AlphaFoldDB" id="D8QMY3"/>
<comment type="similarity">
    <text evidence="1">Belongs to the plant acyltransferase family.</text>
</comment>
<proteinExistence type="inferred from homology"/>
<dbReference type="InterPro" id="IPR050317">
    <property type="entry name" value="Plant_Fungal_Acyltransferase"/>
</dbReference>
<dbReference type="eggNOG" id="ENOG502QT8C">
    <property type="taxonomic scope" value="Eukaryota"/>
</dbReference>